<dbReference type="Pfam" id="PF08290">
    <property type="entry name" value="Hep_core_N"/>
    <property type="match status" value="1"/>
</dbReference>
<dbReference type="Pfam" id="PF00906">
    <property type="entry name" value="Hepatitis_core"/>
    <property type="match status" value="3"/>
</dbReference>
<keyword evidence="2" id="KW-0899">Viral immunoevasion</keyword>
<comment type="subunit">
    <text evidence="1">Homodimerizes, then multimerizes. Interacts with cytosol exposed regions of viral L glycoprotein present in the reticulum-to-Golgi compartment. Interacts with human FLNB. Phosphorylated form interacts with host importin alpha; this interaction depends on the exposure of the NLS, which itself depends upon genome maturation and/or phosphorylation of the capsid protein. Interacts with host NUP153.</text>
</comment>
<comment type="subcellular location">
    <subcellularLocation>
        <location evidence="2">Secreted</location>
    </subcellularLocation>
    <subcellularLocation>
        <location evidence="1">Virion</location>
    </subcellularLocation>
    <subcellularLocation>
        <location evidence="1">Host cytoplasm</location>
    </subcellularLocation>
</comment>
<evidence type="ECO:0000256" key="2">
    <source>
        <dbReference type="RuleBase" id="RU361253"/>
    </source>
</evidence>
<dbReference type="GO" id="GO:0005198">
    <property type="term" value="F:structural molecule activity"/>
    <property type="evidence" value="ECO:0007669"/>
    <property type="project" value="UniProtKB-UniRule"/>
</dbReference>
<keyword evidence="1" id="KW-1177">Microtubular inwards viral transport</keyword>
<feature type="region of interest" description="Disordered" evidence="3">
    <location>
        <begin position="177"/>
        <end position="206"/>
    </location>
</feature>
<dbReference type="GO" id="GO:0075521">
    <property type="term" value="P:microtubule-dependent intracellular transport of viral material towards nucleus"/>
    <property type="evidence" value="ECO:0007669"/>
    <property type="project" value="UniProtKB-UniRule"/>
</dbReference>
<feature type="modified residue" description="Phosphoserine; by host" evidence="1">
    <location>
        <position position="184"/>
    </location>
</feature>
<dbReference type="Proteomes" id="UP000132271">
    <property type="component" value="Genome"/>
</dbReference>
<comment type="similarity">
    <text evidence="1">Belongs to the orthohepadnavirus core antigen family.</text>
</comment>
<organismHost>
    <name type="scientific">Pan troglodytes</name>
    <name type="common">Chimpanzee</name>
    <dbReference type="NCBI Taxonomy" id="9598"/>
</organismHost>
<dbReference type="GO" id="GO:0030430">
    <property type="term" value="C:host cell cytoplasm"/>
    <property type="evidence" value="ECO:0007669"/>
    <property type="project" value="UniProtKB-SubCell"/>
</dbReference>
<comment type="PTM">
    <text evidence="1">Phosphorylated by host SRPK1, SRPK2, and maybe protein kinase C or GAPDH. Phosphorylation is critical for pregenomic RNA packaging. Protein kinase C phosphorylation is stimulated by HBx protein and may play a role in transport of the viral genome to the nucleus at the late step during the viral replication cycle.</text>
</comment>
<protein>
    <recommendedName>
        <fullName evidence="1">Capsid protein</fullName>
    </recommendedName>
    <alternativeName>
        <fullName evidence="1">Core antigen</fullName>
    </alternativeName>
    <alternativeName>
        <fullName evidence="1">Core protein</fullName>
    </alternativeName>
    <alternativeName>
        <fullName evidence="1">HBcAg</fullName>
    </alternativeName>
    <alternativeName>
        <fullName evidence="1">p21.5</fullName>
    </alternativeName>
</protein>
<feature type="modified residue" description="Phosphoserine; by host" evidence="1">
    <location>
        <position position="199"/>
    </location>
</feature>
<keyword evidence="1" id="KW-1144">T=4 icosahedral capsid protein</keyword>
<feature type="domain" description="Hepatitis B virus capsid N-terminal" evidence="4">
    <location>
        <begin position="1"/>
        <end position="27"/>
    </location>
</feature>
<keyword evidence="1" id="KW-0597">Phosphoprotein</keyword>
<dbReference type="GO" id="GO:0005576">
    <property type="term" value="C:extracellular region"/>
    <property type="evidence" value="ECO:0007669"/>
    <property type="project" value="UniProtKB-SubCell"/>
</dbReference>
<feature type="region of interest" description="RNA binding" evidence="1">
    <location>
        <begin position="206"/>
        <end position="212"/>
    </location>
</feature>
<comment type="PTM">
    <text evidence="2">Cleaved by host furin.</text>
</comment>
<dbReference type="HAMAP" id="MF_04076">
    <property type="entry name" value="HBV_HBEAG"/>
    <property type="match status" value="1"/>
</dbReference>
<dbReference type="InterPro" id="IPR002006">
    <property type="entry name" value="Hepatitis_core"/>
</dbReference>
<dbReference type="SUPFAM" id="SSF47852">
    <property type="entry name" value="Hepatitis B viral capsid (hbcag)"/>
    <property type="match status" value="1"/>
</dbReference>
<feature type="compositionally biased region" description="Basic residues" evidence="3">
    <location>
        <begin position="178"/>
        <end position="206"/>
    </location>
</feature>
<dbReference type="FunFam" id="1.10.4090.10:FF:000001">
    <property type="entry name" value="Capsid protein"/>
    <property type="match status" value="1"/>
</dbReference>
<sequence>MQLFHLCLIISCSCPTVQASKLCLVWLWGMDIDTYKEFGASVELLSFLPSDFFPSIRDLLDTASALYREALESPEHCSPHHTALRQAILCWGELMNLATWVGSNLEDPASRELVVGYVNVNMGLKLRQLLWFHISCLTFGRETVLEYLVSFGVWIRTPTAYRPPNAPILSTLPETTVVRRRGRSPRRRTPSPRRRRSQSPRRRRSKSRESQCWYPLDSQGGKLYWALFFYCTCL</sequence>
<dbReference type="GO" id="GO:0075732">
    <property type="term" value="P:viral penetration into host nucleus"/>
    <property type="evidence" value="ECO:0007669"/>
    <property type="project" value="UniProtKB-UniRule"/>
</dbReference>
<evidence type="ECO:0000256" key="1">
    <source>
        <dbReference type="HAMAP-Rule" id="MF_04076"/>
    </source>
</evidence>
<keyword evidence="1" id="KW-1035">Host cytoplasm</keyword>
<keyword evidence="1" id="KW-0946">Virion</keyword>
<dbReference type="InterPro" id="IPR013195">
    <property type="entry name" value="Hepatitis_B_virus_capsid_N"/>
</dbReference>
<keyword evidence="1" id="KW-0167">Capsid protein</keyword>
<organismHost>
    <name type="scientific">Homo sapiens</name>
    <name type="common">Human</name>
    <dbReference type="NCBI Taxonomy" id="9606"/>
</organismHost>
<dbReference type="GO" id="GO:0003723">
    <property type="term" value="F:RNA binding"/>
    <property type="evidence" value="ECO:0007669"/>
    <property type="project" value="UniProtKB-UniRule"/>
</dbReference>
<dbReference type="InterPro" id="IPR036459">
    <property type="entry name" value="Viral_capsid_core_dom_sf_HBV"/>
</dbReference>
<comment type="function">
    <text evidence="2">May regulate immune response to the intracellular capsid in acting as a T-cell tolerogen, by having an immunoregulatory effect which prevents destruction of infected cells by cytotoxic T-cells.</text>
</comment>
<keyword evidence="1" id="KW-0694">RNA-binding</keyword>
<proteinExistence type="inferred from homology"/>
<dbReference type="GO" id="GO:0039619">
    <property type="term" value="C:T=4 icosahedral viral capsid"/>
    <property type="evidence" value="ECO:0007669"/>
    <property type="project" value="UniProtKB-UniRule"/>
</dbReference>
<keyword evidence="1" id="KW-0677">Repeat</keyword>
<dbReference type="Gene3D" id="1.10.4090.10">
    <property type="entry name" value="Viral capsid, core domain supefamily, Hepatitis B virus"/>
    <property type="match status" value="1"/>
</dbReference>
<keyword evidence="1" id="KW-1176">Cytoplasmic inwards viral transport</keyword>
<feature type="short sequence motif" description="Bipartite nuclear localization signal" evidence="1">
    <location>
        <begin position="187"/>
        <end position="204"/>
    </location>
</feature>
<evidence type="ECO:0000313" key="5">
    <source>
        <dbReference type="EMBL" id="ACB87336.1"/>
    </source>
</evidence>
<comment type="similarity">
    <text evidence="2">Belongs to the orthohepadnavirus precore antigen family.</text>
</comment>
<keyword evidence="1" id="KW-0238">DNA-binding</keyword>
<dbReference type="GO" id="GO:0043657">
    <property type="term" value="C:host cell"/>
    <property type="evidence" value="ECO:0007669"/>
    <property type="project" value="GOC"/>
</dbReference>
<keyword evidence="1 2" id="KW-0945">Host-virus interaction</keyword>
<evidence type="ECO:0000259" key="4">
    <source>
        <dbReference type="Pfam" id="PF08290"/>
    </source>
</evidence>
<keyword evidence="1" id="KW-1163">Viral penetration into host nucleus</keyword>
<dbReference type="EMBL" id="EU570072">
    <property type="protein sequence ID" value="ACB87336.1"/>
    <property type="molecule type" value="Genomic_DNA"/>
</dbReference>
<name>B2LRW7_HBV</name>
<gene>
    <name evidence="1 2 5" type="primary">C</name>
</gene>
<reference evidence="5 6" key="1">
    <citation type="submission" date="2008-03" db="EMBL/GenBank/DDBJ databases">
        <title>Hepatitis B virus full-length genome in a HBsAg/HBeAg positive patient with acute-on-chronic hepatitis B liver failure.</title>
        <authorList>
            <person name="Liu Y."/>
            <person name="Wang C."/>
            <person name="Chen X."/>
            <person name="Ren X."/>
            <person name="Xu Z."/>
            <person name="Zhong Y."/>
            <person name="Xu D."/>
        </authorList>
    </citation>
    <scope>NUCLEOTIDE SEQUENCE [LARGE SCALE GENOMIC DNA]</scope>
    <source>
        <strain evidence="5">1-B74</strain>
    </source>
</reference>
<accession>B2LRW7</accession>
<comment type="function">
    <text evidence="1">Self assembles to form an icosahedral capsid. Most capsids appear to be large particles with an icosahedral symmetry of T=4 and consist of 240 copies of capsid protein, though a fraction forms smaller T=3 particles consisting of 180 capsid proteins. Entering capsids are transported along microtubules to the nucleus. Phosphorylation of the capsid is thought to induce exposure of nuclear localization signal in the C-terminal portion of the capsid protein that allows binding to the nuclear pore complex via the importin (karyopherin-) alpha and beta. Capsids are imported in intact form through the nuclear pore into the nuclear basket, where it probably binds NUP153. Only capsids that contain the mature viral genome can release the viral DNA and capsid protein into the nucleoplasm. Immature capsids get stuck in the basket. Capsids encapsulate the pre-genomic RNA and the P protein. Pre-genomic RNA is reverse-transcribed into DNA while the capsid is still in the cytoplasm. The capsid can then either be directed to the nucleus, providing more genomes for transcription, or bud through the endoplasmic reticulum to provide new virions.</text>
</comment>
<feature type="modified residue" description="Phosphoserine; by host" evidence="1">
    <location>
        <position position="191"/>
    </location>
</feature>
<evidence type="ECO:0000256" key="3">
    <source>
        <dbReference type="SAM" id="MobiDB-lite"/>
    </source>
</evidence>
<organism evidence="5 6">
    <name type="scientific">Hepatitis B virus</name>
    <name type="common">HBV</name>
    <dbReference type="NCBI Taxonomy" id="10407"/>
    <lineage>
        <taxon>Viruses</taxon>
        <taxon>Riboviria</taxon>
        <taxon>Pararnavirae</taxon>
        <taxon>Artverviricota</taxon>
        <taxon>Revtraviricetes</taxon>
        <taxon>Blubervirales</taxon>
        <taxon>Hepadnaviridae</taxon>
        <taxon>Orthohepadnavirus</taxon>
        <taxon>Orthohepadnavirus hominoidei</taxon>
    </lineage>
</organism>
<keyword evidence="1" id="KW-1160">Virus entry into host cell</keyword>
<dbReference type="GO" id="GO:0003677">
    <property type="term" value="F:DNA binding"/>
    <property type="evidence" value="ECO:0007669"/>
    <property type="project" value="UniProtKB-UniRule"/>
</dbReference>
<dbReference type="GO" id="GO:0046718">
    <property type="term" value="P:symbiont entry into host cell"/>
    <property type="evidence" value="ECO:0007669"/>
    <property type="project" value="UniProtKB-UniRule"/>
</dbReference>
<evidence type="ECO:0000313" key="6">
    <source>
        <dbReference type="Proteomes" id="UP000132271"/>
    </source>
</evidence>